<dbReference type="Proteomes" id="UP000325313">
    <property type="component" value="Unassembled WGS sequence"/>
</dbReference>
<comment type="caution">
    <text evidence="1">The sequence shown here is derived from an EMBL/GenBank/DDBJ whole genome shotgun (WGS) entry which is preliminary data.</text>
</comment>
<gene>
    <name evidence="1" type="ORF">PGTUg99_024317</name>
</gene>
<protein>
    <submittedName>
        <fullName evidence="1">Uncharacterized protein</fullName>
    </submittedName>
</protein>
<name>A0A5B0S6R5_PUCGR</name>
<evidence type="ECO:0000313" key="1">
    <source>
        <dbReference type="EMBL" id="KAA1133841.1"/>
    </source>
</evidence>
<dbReference type="AlphaFoldDB" id="A0A5B0S6R5"/>
<sequence length="313" mass="34778">MRGSAILDIHDHTRRFIPKNRDVSSPYKHLKVFTDQGSSANIWDLLKKNHQNIVNGPNEWFDFKNMVQLLRNCPVLKYFTIFQLQGPKTHKEAVQILNTQGKAAWRALGDFLHFSAPQHVLLRFVVRGNLLDGLVVPPLLFPSSSNSTLPSYPTLKFPPASHDVLRCHSLGLRLSPLRRLSVQVLLRPLLDRSPTAASASGSLRTPLPPLVGREPRCPPVPGFPAASFSEPCAFGLLFPAFPRLGKLDFLLMRRHFPQLACAASAPHAFRISREHSAVDCHHSQKGVLTPHAPEQTGQSFGQGALSPPHRVNI</sequence>
<accession>A0A5B0S6R5</accession>
<organism evidence="1 2">
    <name type="scientific">Puccinia graminis f. sp. tritici</name>
    <dbReference type="NCBI Taxonomy" id="56615"/>
    <lineage>
        <taxon>Eukaryota</taxon>
        <taxon>Fungi</taxon>
        <taxon>Dikarya</taxon>
        <taxon>Basidiomycota</taxon>
        <taxon>Pucciniomycotina</taxon>
        <taxon>Pucciniomycetes</taxon>
        <taxon>Pucciniales</taxon>
        <taxon>Pucciniaceae</taxon>
        <taxon>Puccinia</taxon>
    </lineage>
</organism>
<dbReference type="EMBL" id="VDEP01000070">
    <property type="protein sequence ID" value="KAA1133841.1"/>
    <property type="molecule type" value="Genomic_DNA"/>
</dbReference>
<evidence type="ECO:0000313" key="2">
    <source>
        <dbReference type="Proteomes" id="UP000325313"/>
    </source>
</evidence>
<reference evidence="1 2" key="1">
    <citation type="submission" date="2019-05" db="EMBL/GenBank/DDBJ databases">
        <title>Emergence of the Ug99 lineage of the wheat stem rust pathogen through somatic hybridization.</title>
        <authorList>
            <person name="Li F."/>
            <person name="Upadhyaya N.M."/>
            <person name="Sperschneider J."/>
            <person name="Matny O."/>
            <person name="Nguyen-Phuc H."/>
            <person name="Mago R."/>
            <person name="Raley C."/>
            <person name="Miller M.E."/>
            <person name="Silverstein K.A.T."/>
            <person name="Henningsen E."/>
            <person name="Hirsch C.D."/>
            <person name="Visser B."/>
            <person name="Pretorius Z.A."/>
            <person name="Steffenson B.J."/>
            <person name="Schwessinger B."/>
            <person name="Dodds P.N."/>
            <person name="Figueroa M."/>
        </authorList>
    </citation>
    <scope>NUCLEOTIDE SEQUENCE [LARGE SCALE GENOMIC DNA]</scope>
    <source>
        <strain evidence="1 2">Ug99</strain>
    </source>
</reference>
<proteinExistence type="predicted"/>